<feature type="transmembrane region" description="Helical" evidence="1">
    <location>
        <begin position="148"/>
        <end position="169"/>
    </location>
</feature>
<keyword evidence="3" id="KW-1185">Reference proteome</keyword>
<dbReference type="STRING" id="1231336.L248_2622"/>
<feature type="transmembrane region" description="Helical" evidence="1">
    <location>
        <begin position="50"/>
        <end position="75"/>
    </location>
</feature>
<dbReference type="AlphaFoldDB" id="U4TMV7"/>
<keyword evidence="1" id="KW-1133">Transmembrane helix</keyword>
<reference evidence="3" key="1">
    <citation type="journal article" date="2013" name="Genome Announc.">
        <title>Whole-Genome Sequencing of Lactobacillus shenzhenensis Strain LY-73T.</title>
        <authorList>
            <person name="Lin Z."/>
            <person name="Liu Z."/>
            <person name="Yang R."/>
            <person name="Zou Y."/>
            <person name="Wan D."/>
            <person name="Chen J."/>
            <person name="Guo M."/>
            <person name="Zhao J."/>
            <person name="Fang C."/>
            <person name="Yang R."/>
            <person name="Liu F."/>
        </authorList>
    </citation>
    <scope>NUCLEOTIDE SEQUENCE [LARGE SCALE GENOMIC DNA]</scope>
    <source>
        <strain evidence="3">LY-73</strain>
    </source>
</reference>
<feature type="transmembrane region" description="Helical" evidence="1">
    <location>
        <begin position="181"/>
        <end position="202"/>
    </location>
</feature>
<dbReference type="EMBL" id="KI271586">
    <property type="protein sequence ID" value="ERL65549.1"/>
    <property type="molecule type" value="Genomic_DNA"/>
</dbReference>
<gene>
    <name evidence="2" type="ORF">L248_2622</name>
</gene>
<name>U4TMV7_9LACO</name>
<accession>U4TMV7</accession>
<keyword evidence="1" id="KW-0812">Transmembrane</keyword>
<feature type="transmembrane region" description="Helical" evidence="1">
    <location>
        <begin position="106"/>
        <end position="127"/>
    </location>
</feature>
<evidence type="ECO:0000313" key="3">
    <source>
        <dbReference type="Proteomes" id="UP000030647"/>
    </source>
</evidence>
<keyword evidence="1" id="KW-0472">Membrane</keyword>
<protein>
    <recommendedName>
        <fullName evidence="4">DUF975 family protein</fullName>
    </recommendedName>
</protein>
<evidence type="ECO:0000256" key="1">
    <source>
        <dbReference type="SAM" id="Phobius"/>
    </source>
</evidence>
<organism evidence="2 3">
    <name type="scientific">Schleiferilactobacillus shenzhenensis LY-73</name>
    <dbReference type="NCBI Taxonomy" id="1231336"/>
    <lineage>
        <taxon>Bacteria</taxon>
        <taxon>Bacillati</taxon>
        <taxon>Bacillota</taxon>
        <taxon>Bacilli</taxon>
        <taxon>Lactobacillales</taxon>
        <taxon>Lactobacillaceae</taxon>
        <taxon>Schleiferilactobacillus</taxon>
    </lineage>
</organism>
<sequence length="280" mass="31927">MEKGTGTSAGVFLCLHLSNRLQWLRKELAFMIIPRAALKAQVKARMRGHYGVLFGMTVLPLILLAVAVMLGRYLVIYSTTGARIWSLQFFGVTPMQHNSALMSRDFLLAVLTDLISTSIALGVLFWWRHPATNRSITAIVLTGFHRRYVGGFLFLFILLGVLPNLPFFWLTLLPWWSPARLVWLVVVTFVQIVFFPAFYIYYDLANANEPSVLLALKLSWQLMQGFKLQYFILCLSLLGWLVLCLLFLPLFWYLPYVQLIMAAWYEAMRAAKPGLIPAVG</sequence>
<feature type="transmembrane region" description="Helical" evidence="1">
    <location>
        <begin position="230"/>
        <end position="254"/>
    </location>
</feature>
<dbReference type="HOGENOM" id="CLU_993194_0_0_9"/>
<dbReference type="Proteomes" id="UP000030647">
    <property type="component" value="Unassembled WGS sequence"/>
</dbReference>
<evidence type="ECO:0000313" key="2">
    <source>
        <dbReference type="EMBL" id="ERL65549.1"/>
    </source>
</evidence>
<dbReference type="InterPro" id="IPR010380">
    <property type="entry name" value="DUF975"/>
</dbReference>
<evidence type="ECO:0008006" key="4">
    <source>
        <dbReference type="Google" id="ProtNLM"/>
    </source>
</evidence>
<dbReference type="eggNOG" id="ENOG5032FHJ">
    <property type="taxonomic scope" value="Bacteria"/>
</dbReference>
<proteinExistence type="predicted"/>
<dbReference type="Pfam" id="PF06161">
    <property type="entry name" value="DUF975"/>
    <property type="match status" value="1"/>
</dbReference>